<gene>
    <name evidence="2" type="ORF">HNR21_005831</name>
</gene>
<dbReference type="Proteomes" id="UP000539313">
    <property type="component" value="Unassembled WGS sequence"/>
</dbReference>
<keyword evidence="3" id="KW-1185">Reference proteome</keyword>
<reference evidence="2 3" key="1">
    <citation type="submission" date="2020-08" db="EMBL/GenBank/DDBJ databases">
        <title>Sequencing the genomes of 1000 actinobacteria strains.</title>
        <authorList>
            <person name="Klenk H.-P."/>
        </authorList>
    </citation>
    <scope>NUCLEOTIDE SEQUENCE [LARGE SCALE GENOMIC DNA]</scope>
    <source>
        <strain evidence="2 3">DSM 45823</strain>
    </source>
</reference>
<evidence type="ECO:0000313" key="3">
    <source>
        <dbReference type="Proteomes" id="UP000539313"/>
    </source>
</evidence>
<accession>A0A7W3N3Q1</accession>
<name>A0A7W3N3Q1_9ACTN</name>
<feature type="region of interest" description="Disordered" evidence="1">
    <location>
        <begin position="1"/>
        <end position="25"/>
    </location>
</feature>
<evidence type="ECO:0000313" key="2">
    <source>
        <dbReference type="EMBL" id="MBA9006949.1"/>
    </source>
</evidence>
<sequence length="44" mass="4356">MKGGGVPSRTGLPASGPSPKTPPLTFLALVRSPSADSARLPVPS</sequence>
<comment type="caution">
    <text evidence="2">The sequence shown here is derived from an EMBL/GenBank/DDBJ whole genome shotgun (WGS) entry which is preliminary data.</text>
</comment>
<dbReference type="AlphaFoldDB" id="A0A7W3N3Q1"/>
<protein>
    <submittedName>
        <fullName evidence="2">Uncharacterized protein</fullName>
    </submittedName>
</protein>
<organism evidence="2 3">
    <name type="scientific">Thermomonospora cellulosilytica</name>
    <dbReference type="NCBI Taxonomy" id="1411118"/>
    <lineage>
        <taxon>Bacteria</taxon>
        <taxon>Bacillati</taxon>
        <taxon>Actinomycetota</taxon>
        <taxon>Actinomycetes</taxon>
        <taxon>Streptosporangiales</taxon>
        <taxon>Thermomonosporaceae</taxon>
        <taxon>Thermomonospora</taxon>
    </lineage>
</organism>
<dbReference type="EMBL" id="JACJII010000001">
    <property type="protein sequence ID" value="MBA9006949.1"/>
    <property type="molecule type" value="Genomic_DNA"/>
</dbReference>
<proteinExistence type="predicted"/>
<evidence type="ECO:0000256" key="1">
    <source>
        <dbReference type="SAM" id="MobiDB-lite"/>
    </source>
</evidence>